<proteinExistence type="predicted"/>
<accession>A0A1Y2AA24</accession>
<protein>
    <submittedName>
        <fullName evidence="1">Uncharacterized protein</fullName>
    </submittedName>
</protein>
<evidence type="ECO:0000313" key="1">
    <source>
        <dbReference type="EMBL" id="ORY19170.1"/>
    </source>
</evidence>
<gene>
    <name evidence="1" type="ORF">BCR34DRAFT_595612</name>
</gene>
<sequence length="101" mass="11492">MPAATVISIFTPPSLLSYGSAVVQNKYLHKKLSDEIPCGRLASWDIGALKAWECHFQDQLQMIEECLKETQKNFDQYVDFVVSEETKMMEDLTISSNKSDE</sequence>
<comment type="caution">
    <text evidence="1">The sequence shown here is derived from an EMBL/GenBank/DDBJ whole genome shotgun (WGS) entry which is preliminary data.</text>
</comment>
<dbReference type="Proteomes" id="UP000193144">
    <property type="component" value="Unassembled WGS sequence"/>
</dbReference>
<keyword evidence="2" id="KW-1185">Reference proteome</keyword>
<dbReference type="EMBL" id="MCFA01000003">
    <property type="protein sequence ID" value="ORY19170.1"/>
    <property type="molecule type" value="Genomic_DNA"/>
</dbReference>
<reference evidence="1 2" key="1">
    <citation type="submission" date="2016-07" db="EMBL/GenBank/DDBJ databases">
        <title>Pervasive Adenine N6-methylation of Active Genes in Fungi.</title>
        <authorList>
            <consortium name="DOE Joint Genome Institute"/>
            <person name="Mondo S.J."/>
            <person name="Dannebaum R.O."/>
            <person name="Kuo R.C."/>
            <person name="Labutti K."/>
            <person name="Haridas S."/>
            <person name="Kuo A."/>
            <person name="Salamov A."/>
            <person name="Ahrendt S.R."/>
            <person name="Lipzen A."/>
            <person name="Sullivan W."/>
            <person name="Andreopoulos W.B."/>
            <person name="Clum A."/>
            <person name="Lindquist E."/>
            <person name="Daum C."/>
            <person name="Ramamoorthy G.K."/>
            <person name="Gryganskyi A."/>
            <person name="Culley D."/>
            <person name="Magnuson J.K."/>
            <person name="James T.Y."/>
            <person name="O'Malley M.A."/>
            <person name="Stajich J.E."/>
            <person name="Spatafora J.W."/>
            <person name="Visel A."/>
            <person name="Grigoriev I.V."/>
        </authorList>
    </citation>
    <scope>NUCLEOTIDE SEQUENCE [LARGE SCALE GENOMIC DNA]</scope>
    <source>
        <strain evidence="1 2">CBS 115471</strain>
    </source>
</reference>
<evidence type="ECO:0000313" key="2">
    <source>
        <dbReference type="Proteomes" id="UP000193144"/>
    </source>
</evidence>
<name>A0A1Y2AA24_9PLEO</name>
<dbReference type="AlphaFoldDB" id="A0A1Y2AA24"/>
<organism evidence="1 2">
    <name type="scientific">Clohesyomyces aquaticus</name>
    <dbReference type="NCBI Taxonomy" id="1231657"/>
    <lineage>
        <taxon>Eukaryota</taxon>
        <taxon>Fungi</taxon>
        <taxon>Dikarya</taxon>
        <taxon>Ascomycota</taxon>
        <taxon>Pezizomycotina</taxon>
        <taxon>Dothideomycetes</taxon>
        <taxon>Pleosporomycetidae</taxon>
        <taxon>Pleosporales</taxon>
        <taxon>Lindgomycetaceae</taxon>
        <taxon>Clohesyomyces</taxon>
    </lineage>
</organism>